<keyword evidence="15" id="KW-1185">Reference proteome</keyword>
<protein>
    <recommendedName>
        <fullName evidence="9">Flagellar M-ring protein</fullName>
    </recommendedName>
</protein>
<evidence type="ECO:0000313" key="14">
    <source>
        <dbReference type="EMBL" id="MBZ7986764.1"/>
    </source>
</evidence>
<evidence type="ECO:0000256" key="11">
    <source>
        <dbReference type="SAM" id="Phobius"/>
    </source>
</evidence>
<reference evidence="14 15" key="1">
    <citation type="submission" date="2020-07" db="EMBL/GenBank/DDBJ databases">
        <title>Transfer of Campylobacter canadensis to the novel genus Avispirillum gen. nov., that also includes two novel species recovered from migratory waterfowl: Avispirillum anseris sp. nov. and Avispirillum brantae sp. nov.</title>
        <authorList>
            <person name="Miller W.G."/>
            <person name="Chapman M.H."/>
            <person name="Yee E."/>
            <person name="Inglis G.D."/>
        </authorList>
    </citation>
    <scope>NUCLEOTIDE SEQUENCE [LARGE SCALE GENOMIC DNA]</scope>
    <source>
        <strain evidence="14 15">L283</strain>
    </source>
</reference>
<evidence type="ECO:0000256" key="4">
    <source>
        <dbReference type="ARBA" id="ARBA00022475"/>
    </source>
</evidence>
<feature type="compositionally biased region" description="Basic and acidic residues" evidence="10">
    <location>
        <begin position="295"/>
        <end position="307"/>
    </location>
</feature>
<evidence type="ECO:0000259" key="12">
    <source>
        <dbReference type="Pfam" id="PF01514"/>
    </source>
</evidence>
<keyword evidence="6 11" id="KW-1133">Transmembrane helix</keyword>
<comment type="caution">
    <text evidence="14">The sequence shown here is derived from an EMBL/GenBank/DDBJ whole genome shotgun (WGS) entry which is preliminary data.</text>
</comment>
<dbReference type="EMBL" id="JACGBB010000002">
    <property type="protein sequence ID" value="MBZ7986764.1"/>
    <property type="molecule type" value="Genomic_DNA"/>
</dbReference>
<keyword evidence="4" id="KW-1003">Cell membrane</keyword>
<dbReference type="InterPro" id="IPR013556">
    <property type="entry name" value="Flag_M-ring_C"/>
</dbReference>
<keyword evidence="14" id="KW-0969">Cilium</keyword>
<comment type="function">
    <text evidence="9">The M ring may be actively involved in energy transduction.</text>
</comment>
<dbReference type="Gene3D" id="3.30.300.30">
    <property type="match status" value="1"/>
</dbReference>
<dbReference type="Proteomes" id="UP000786183">
    <property type="component" value="Unassembled WGS sequence"/>
</dbReference>
<keyword evidence="14" id="KW-0282">Flagellum</keyword>
<dbReference type="Pfam" id="PF08345">
    <property type="entry name" value="YscJ_FliF_C"/>
    <property type="match status" value="1"/>
</dbReference>
<dbReference type="InterPro" id="IPR045851">
    <property type="entry name" value="AMP-bd_C_sf"/>
</dbReference>
<feature type="transmembrane region" description="Helical" evidence="11">
    <location>
        <begin position="23"/>
        <end position="42"/>
    </location>
</feature>
<evidence type="ECO:0000256" key="8">
    <source>
        <dbReference type="ARBA" id="ARBA00023143"/>
    </source>
</evidence>
<evidence type="ECO:0000256" key="6">
    <source>
        <dbReference type="ARBA" id="ARBA00022989"/>
    </source>
</evidence>
<organism evidence="14 15">
    <name type="scientific">Campylobacter canadensis</name>
    <dbReference type="NCBI Taxonomy" id="449520"/>
    <lineage>
        <taxon>Bacteria</taxon>
        <taxon>Pseudomonadati</taxon>
        <taxon>Campylobacterota</taxon>
        <taxon>Epsilonproteobacteria</taxon>
        <taxon>Campylobacterales</taxon>
        <taxon>Campylobacteraceae</taxon>
        <taxon>Campylobacter</taxon>
    </lineage>
</organism>
<evidence type="ECO:0000256" key="10">
    <source>
        <dbReference type="SAM" id="MobiDB-lite"/>
    </source>
</evidence>
<keyword evidence="7 11" id="KW-0472">Membrane</keyword>
<feature type="region of interest" description="Disordered" evidence="10">
    <location>
        <begin position="289"/>
        <end position="313"/>
    </location>
</feature>
<gene>
    <name evidence="14" type="primary">fliF</name>
    <name evidence="14" type="ORF">AVCANL283_01360</name>
</gene>
<dbReference type="InterPro" id="IPR000067">
    <property type="entry name" value="FlgMring_FliF"/>
</dbReference>
<evidence type="ECO:0000256" key="3">
    <source>
        <dbReference type="ARBA" id="ARBA00007971"/>
    </source>
</evidence>
<evidence type="ECO:0000256" key="5">
    <source>
        <dbReference type="ARBA" id="ARBA00022692"/>
    </source>
</evidence>
<keyword evidence="5 11" id="KW-0812">Transmembrane</keyword>
<evidence type="ECO:0000259" key="13">
    <source>
        <dbReference type="Pfam" id="PF08345"/>
    </source>
</evidence>
<feature type="transmembrane region" description="Helical" evidence="11">
    <location>
        <begin position="438"/>
        <end position="460"/>
    </location>
</feature>
<name>A0ABS7WRQ3_9BACT</name>
<dbReference type="PANTHER" id="PTHR30046">
    <property type="entry name" value="FLAGELLAR M-RING PROTEIN"/>
    <property type="match status" value="1"/>
</dbReference>
<dbReference type="PANTHER" id="PTHR30046:SF0">
    <property type="entry name" value="FLAGELLAR M-RING PROTEIN"/>
    <property type="match status" value="1"/>
</dbReference>
<dbReference type="RefSeq" id="WP_172230167.1">
    <property type="nucleotide sequence ID" value="NZ_CP035946.1"/>
</dbReference>
<evidence type="ECO:0000256" key="2">
    <source>
        <dbReference type="ARBA" id="ARBA00004651"/>
    </source>
</evidence>
<dbReference type="NCBIfam" id="TIGR00206">
    <property type="entry name" value="fliF"/>
    <property type="match status" value="1"/>
</dbReference>
<dbReference type="InterPro" id="IPR006182">
    <property type="entry name" value="FliF_N_dom"/>
</dbReference>
<evidence type="ECO:0000256" key="9">
    <source>
        <dbReference type="PIRNR" id="PIRNR004862"/>
    </source>
</evidence>
<evidence type="ECO:0000313" key="15">
    <source>
        <dbReference type="Proteomes" id="UP000786183"/>
    </source>
</evidence>
<feature type="domain" description="Flagellar M-ring N-terminal" evidence="12">
    <location>
        <begin position="52"/>
        <end position="221"/>
    </location>
</feature>
<accession>A0ABS7WRQ3</accession>
<sequence>MNYKQLLQGIGAIYAKLDKKQKLTILAAIIATVAFIIFLLFYNAKDDKTYSGYSVLFDELNPSNAASVLSILEKNQVHYILKNESTILVPTKDVYKQRLEVASAGVIKDNKVGFEIFDKQEFGATDEEQKIKFKRALEGELSRTISALNPIQKANVLLALAEDSLFSKNKKPASASVQLNLKQGQKLSQKQITGIKNLVASALIDLEPERVKITDQNGVILGDEEQDFDVDMIAAQIQYKKQYENNLEQNITNVLAVVLGGYDRVVTRVNVDFDFAQKNYQSEVFDPNSVARSENNLEEKKEGRTQKEVGGVPGAISNIGPVQGIDDSNNLKELYTKNQNTINYEISKTLTNVKGQFATIKRISTSVIVDGRYEHDENGKLKYVAISNEELAKLLTQVKNIVGFNEQRGDSVSVDNIEFNKVATPELPSAKLKSFLELYIMPFIPPAKYIFAMFLIFLFYKKIIVPFAQKMLEDKAFEEEIEQVVKKEEVIEEDAIEKYQQTRKKVEEQLGIDSGFNEDTLQHDILLEKLRAISTERSEEIAMLFASLLKNDAEFNQSQKDMQ</sequence>
<proteinExistence type="inferred from homology"/>
<comment type="similarity">
    <text evidence="3 9">Belongs to the FliF family.</text>
</comment>
<dbReference type="PIRSF" id="PIRSF004862">
    <property type="entry name" value="FliF"/>
    <property type="match status" value="1"/>
</dbReference>
<evidence type="ECO:0000256" key="7">
    <source>
        <dbReference type="ARBA" id="ARBA00023136"/>
    </source>
</evidence>
<comment type="subcellular location">
    <subcellularLocation>
        <location evidence="1 9">Bacterial flagellum basal body</location>
    </subcellularLocation>
    <subcellularLocation>
        <location evidence="2">Cell membrane</location>
        <topology evidence="2">Multi-pass membrane protein</topology>
    </subcellularLocation>
</comment>
<dbReference type="PRINTS" id="PR01009">
    <property type="entry name" value="FLGMRINGFLIF"/>
</dbReference>
<dbReference type="InterPro" id="IPR043427">
    <property type="entry name" value="YscJ/FliF"/>
</dbReference>
<evidence type="ECO:0000256" key="1">
    <source>
        <dbReference type="ARBA" id="ARBA00004117"/>
    </source>
</evidence>
<feature type="domain" description="Flagellar M-ring C-terminal" evidence="13">
    <location>
        <begin position="261"/>
        <end position="419"/>
    </location>
</feature>
<keyword evidence="8 9" id="KW-0975">Bacterial flagellum</keyword>
<keyword evidence="14" id="KW-0966">Cell projection</keyword>
<dbReference type="Pfam" id="PF01514">
    <property type="entry name" value="YscJ_FliF"/>
    <property type="match status" value="1"/>
</dbReference>